<organism evidence="2 3">
    <name type="scientific">Mucuna pruriens</name>
    <name type="common">Velvet bean</name>
    <name type="synonym">Dolichos pruriens</name>
    <dbReference type="NCBI Taxonomy" id="157652"/>
    <lineage>
        <taxon>Eukaryota</taxon>
        <taxon>Viridiplantae</taxon>
        <taxon>Streptophyta</taxon>
        <taxon>Embryophyta</taxon>
        <taxon>Tracheophyta</taxon>
        <taxon>Spermatophyta</taxon>
        <taxon>Magnoliopsida</taxon>
        <taxon>eudicotyledons</taxon>
        <taxon>Gunneridae</taxon>
        <taxon>Pentapetalae</taxon>
        <taxon>rosids</taxon>
        <taxon>fabids</taxon>
        <taxon>Fabales</taxon>
        <taxon>Fabaceae</taxon>
        <taxon>Papilionoideae</taxon>
        <taxon>50 kb inversion clade</taxon>
        <taxon>NPAAA clade</taxon>
        <taxon>indigoferoid/millettioid clade</taxon>
        <taxon>Phaseoleae</taxon>
        <taxon>Mucuna</taxon>
    </lineage>
</organism>
<dbReference type="PANTHER" id="PTHR35046">
    <property type="entry name" value="ZINC KNUCKLE (CCHC-TYPE) FAMILY PROTEIN"/>
    <property type="match status" value="1"/>
</dbReference>
<proteinExistence type="predicted"/>
<sequence length="126" mass="15080">MKVDQVLSGFNYIESKKVRMVTYEFIGEICEGRRRHVDTWENLKREMRTRFVPVSYTRGLYNKIQQMYYAFKSIEEYHKDMKVALSRANVLESSEATMARFLHGLNQDIQDMVEMSHYLIMDDLVH</sequence>
<keyword evidence="3" id="KW-1185">Reference proteome</keyword>
<evidence type="ECO:0000259" key="1">
    <source>
        <dbReference type="Pfam" id="PF03732"/>
    </source>
</evidence>
<dbReference type="PANTHER" id="PTHR35046:SF9">
    <property type="entry name" value="RNA-DIRECTED DNA POLYMERASE"/>
    <property type="match status" value="1"/>
</dbReference>
<name>A0A371GC32_MUCPR</name>
<gene>
    <name evidence="2" type="ORF">CR513_30345</name>
</gene>
<dbReference type="OrthoDB" id="1731207at2759"/>
<feature type="domain" description="Retrotransposon gag" evidence="1">
    <location>
        <begin position="35"/>
        <end position="107"/>
    </location>
</feature>
<feature type="non-terminal residue" evidence="2">
    <location>
        <position position="1"/>
    </location>
</feature>
<reference evidence="2" key="1">
    <citation type="submission" date="2018-05" db="EMBL/GenBank/DDBJ databases">
        <title>Draft genome of Mucuna pruriens seed.</title>
        <authorList>
            <person name="Nnadi N.E."/>
            <person name="Vos R."/>
            <person name="Hasami M.H."/>
            <person name="Devisetty U.K."/>
            <person name="Aguiy J.C."/>
        </authorList>
    </citation>
    <scope>NUCLEOTIDE SEQUENCE [LARGE SCALE GENOMIC DNA]</scope>
    <source>
        <strain evidence="2">JCA_2017</strain>
    </source>
</reference>
<dbReference type="Pfam" id="PF03732">
    <property type="entry name" value="Retrotrans_gag"/>
    <property type="match status" value="1"/>
</dbReference>
<dbReference type="AlphaFoldDB" id="A0A371GC32"/>
<protein>
    <recommendedName>
        <fullName evidence="1">Retrotransposon gag domain-containing protein</fullName>
    </recommendedName>
</protein>
<dbReference type="EMBL" id="QJKJ01006054">
    <property type="protein sequence ID" value="RDX88091.1"/>
    <property type="molecule type" value="Genomic_DNA"/>
</dbReference>
<dbReference type="InterPro" id="IPR005162">
    <property type="entry name" value="Retrotrans_gag_dom"/>
</dbReference>
<evidence type="ECO:0000313" key="3">
    <source>
        <dbReference type="Proteomes" id="UP000257109"/>
    </source>
</evidence>
<dbReference type="Proteomes" id="UP000257109">
    <property type="component" value="Unassembled WGS sequence"/>
</dbReference>
<comment type="caution">
    <text evidence="2">The sequence shown here is derived from an EMBL/GenBank/DDBJ whole genome shotgun (WGS) entry which is preliminary data.</text>
</comment>
<accession>A0A371GC32</accession>
<evidence type="ECO:0000313" key="2">
    <source>
        <dbReference type="EMBL" id="RDX88091.1"/>
    </source>
</evidence>